<evidence type="ECO:0000313" key="3">
    <source>
        <dbReference type="Proteomes" id="UP000008549"/>
    </source>
</evidence>
<dbReference type="EMBL" id="HE601191">
    <property type="protein sequence ID" value="CAP20573.2"/>
    <property type="molecule type" value="Genomic_DNA"/>
</dbReference>
<dbReference type="InterPro" id="IPR008551">
    <property type="entry name" value="TANGO2"/>
</dbReference>
<dbReference type="FunCoup" id="G2J663">
    <property type="interactions" value="1392"/>
</dbReference>
<keyword evidence="3" id="KW-1185">Reference proteome</keyword>
<dbReference type="PANTHER" id="PTHR17985">
    <property type="entry name" value="SER/THR-RICH PROTEIN T10 IN DGCR REGION"/>
    <property type="match status" value="1"/>
</dbReference>
<evidence type="ECO:0000313" key="2">
    <source>
        <dbReference type="EMBL" id="CAS01089.1"/>
    </source>
</evidence>
<reference evidence="1" key="1">
    <citation type="journal article" date="2003" name="PLoS Biol.">
        <title>The genome sequence of Caenorhabditis briggsae: a platform for comparative genomics.</title>
        <authorList>
            <person name="Stein L.D."/>
            <person name="Bao Z."/>
            <person name="Blasiar D."/>
            <person name="Blumenthal T."/>
            <person name="Brent M.R."/>
            <person name="Chen N."/>
            <person name="Chinwalla A."/>
            <person name="Clarke L."/>
            <person name="Clee C."/>
            <person name="Coghlan A."/>
            <person name="Coulson A."/>
            <person name="D'Eustachio P."/>
            <person name="Fitch D.H."/>
            <person name="Fulton L.A."/>
            <person name="Fulton R.E."/>
            <person name="Griffiths-Jones S."/>
            <person name="Harris T.W."/>
            <person name="Hillier L.W."/>
            <person name="Kamath R."/>
            <person name="Kuwabara P.E."/>
            <person name="Mardis E.R."/>
            <person name="Marra M.A."/>
            <person name="Miner T.L."/>
            <person name="Minx P."/>
            <person name="Mullikin J.C."/>
            <person name="Plumb R.W."/>
            <person name="Rogers J."/>
            <person name="Schein J.E."/>
            <person name="Sohrmann M."/>
            <person name="Spieth J."/>
            <person name="Stajich J.E."/>
            <person name="Wei C."/>
            <person name="Willey D."/>
            <person name="Wilson R.K."/>
            <person name="Durbin R."/>
            <person name="Waterston R.H."/>
        </authorList>
    </citation>
    <scope>NUCLEOTIDE SEQUENCE [LARGE SCALE GENOMIC DNA]</scope>
    <source>
        <strain evidence="1">AF16</strain>
    </source>
</reference>
<evidence type="ECO:0000313" key="4">
    <source>
        <dbReference type="WormBase" id="CBG23817"/>
    </source>
</evidence>
<dbReference type="HOGENOM" id="CLU_047037_3_2_1"/>
<sequence length="255" mass="29363">MCIGFIKVATSPDEKYKLILLNNRDEDLDRPTAKIHWHDGILSGVDEKDVARGTWLGINPRGKIGMLLSITQPIDTKHTNAPSRGGIVNDFLKTESLEFLENLKIKAEQFNGFQFVGIEKNANTGLFEVRSLTNQLVRDVEVVKWEDKLFQKSLENSDQLEREEIFGRLFEIATCQTQCFPDEQIRVQTGFPGDVYRPLTSIFVRFPETRRYGTRSHTIILVDRNDEVTVLERRMVAAEKVSESTWLDERVEFKL</sequence>
<organism evidence="1">
    <name type="scientific">Caenorhabditis briggsae</name>
    <dbReference type="NCBI Taxonomy" id="6238"/>
    <lineage>
        <taxon>Eukaryota</taxon>
        <taxon>Metazoa</taxon>
        <taxon>Ecdysozoa</taxon>
        <taxon>Nematoda</taxon>
        <taxon>Chromadorea</taxon>
        <taxon>Rhabditida</taxon>
        <taxon>Rhabditina</taxon>
        <taxon>Rhabditomorpha</taxon>
        <taxon>Rhabditoidea</taxon>
        <taxon>Rhabditidae</taxon>
        <taxon>Peloderinae</taxon>
        <taxon>Caenorhabditis</taxon>
    </lineage>
</organism>
<dbReference type="OMA" id="WIEHTAS"/>
<evidence type="ECO:0000313" key="1">
    <source>
        <dbReference type="EMBL" id="CAP20573.2"/>
    </source>
</evidence>
<dbReference type="Proteomes" id="UP000008549">
    <property type="component" value="Unassembled WGS sequence"/>
</dbReference>
<dbReference type="GO" id="GO:0005794">
    <property type="term" value="C:Golgi apparatus"/>
    <property type="evidence" value="ECO:0000318"/>
    <property type="project" value="GO_Central"/>
</dbReference>
<dbReference type="WormBase" id="CBG27335">
    <property type="protein sequence ID" value="CBP33854"/>
    <property type="gene ID" value="WBGene00088749"/>
</dbReference>
<dbReference type="AlphaFoldDB" id="G2J663"/>
<evidence type="ECO:0000313" key="5">
    <source>
        <dbReference type="WormBase" id="CBG27335"/>
    </source>
</evidence>
<dbReference type="RefSeq" id="XP_045091175.1">
    <property type="nucleotide sequence ID" value="XM_045238523.1"/>
</dbReference>
<proteinExistence type="predicted"/>
<dbReference type="PANTHER" id="PTHR17985:SF8">
    <property type="entry name" value="TRANSPORT AND GOLGI ORGANIZATION PROTEIN 2 HOMOLOG"/>
    <property type="match status" value="1"/>
</dbReference>
<reference evidence="1" key="2">
    <citation type="journal article" date="2011" name="PLoS Genet.">
        <title>Caenorhabditis briggsae recombinant inbred line genotypes reveal inter-strain incompatibility and the evolution of recombination.</title>
        <authorList>
            <person name="Ross J.A."/>
            <person name="Koboldt D.C."/>
            <person name="Staisch J.E."/>
            <person name="Chamberlin H.M."/>
            <person name="Gupta B.P."/>
            <person name="Miller R.D."/>
            <person name="Baird S.E."/>
            <person name="Haag E.S."/>
        </authorList>
    </citation>
    <scope>NUCLEOTIDE SEQUENCE</scope>
    <source>
        <strain evidence="1">AF16</strain>
    </source>
</reference>
<dbReference type="GeneID" id="8589226"/>
<dbReference type="EMBL" id="HE601191">
    <property type="protein sequence ID" value="CAS01089.1"/>
    <property type="molecule type" value="Genomic_DNA"/>
</dbReference>
<dbReference type="eggNOG" id="KOG2342">
    <property type="taxonomic scope" value="Eukaryota"/>
</dbReference>
<dbReference type="GO" id="GO:0009306">
    <property type="term" value="P:protein secretion"/>
    <property type="evidence" value="ECO:0000318"/>
    <property type="project" value="GO_Central"/>
</dbReference>
<dbReference type="Pfam" id="PF05742">
    <property type="entry name" value="TANGO2"/>
    <property type="match status" value="1"/>
</dbReference>
<dbReference type="WormBase" id="CBG23817">
    <property type="protein sequence ID" value="CBP12607"/>
    <property type="gene ID" value="WBGene00042076"/>
</dbReference>
<name>G2J663_CAEBR</name>
<reference evidence="1" key="3">
    <citation type="submission" date="2011-10" db="EMBL/GenBank/DDBJ databases">
        <authorList>
            <consortium name="WormBase Consortium"/>
            <person name="Howe K.L."/>
        </authorList>
    </citation>
    <scope>NUCLEOTIDE SEQUENCE</scope>
    <source>
        <strain evidence="1">AF16</strain>
    </source>
</reference>
<dbReference type="KEGG" id="cbr:CBG_23817"/>
<dbReference type="GO" id="GO:0007030">
    <property type="term" value="P:Golgi organization"/>
    <property type="evidence" value="ECO:0000318"/>
    <property type="project" value="GO_Central"/>
</dbReference>
<dbReference type="CTD" id="8589226"/>
<protein>
    <submittedName>
        <fullName evidence="1">Protein CBG23817</fullName>
    </submittedName>
    <submittedName>
        <fullName evidence="2">Protein CBG27335</fullName>
    </submittedName>
</protein>
<gene>
    <name evidence="1 4" type="ORF">CBG23817</name>
    <name evidence="2 5" type="ORF">CBG27335</name>
    <name evidence="1" type="ORF">CBG_23817</name>
    <name evidence="2" type="ORF">CBG_27335</name>
</gene>
<accession>G2J663</accession>